<dbReference type="Proteomes" id="UP000198405">
    <property type="component" value="Unassembled WGS sequence"/>
</dbReference>
<dbReference type="InterPro" id="IPR008207">
    <property type="entry name" value="Sig_transdc_His_kin_Hpt_dom"/>
</dbReference>
<protein>
    <submittedName>
        <fullName evidence="3">Hpt domain-containing protein</fullName>
    </submittedName>
</protein>
<feature type="modified residue" description="Phosphohistidine" evidence="1">
    <location>
        <position position="68"/>
    </location>
</feature>
<dbReference type="Gene3D" id="1.20.120.160">
    <property type="entry name" value="HPT domain"/>
    <property type="match status" value="1"/>
</dbReference>
<name>A0A238YNK2_9BACT</name>
<dbReference type="AlphaFoldDB" id="A0A238YNK2"/>
<organism evidence="3 4">
    <name type="scientific">Desulfurobacterium atlanticum</name>
    <dbReference type="NCBI Taxonomy" id="240169"/>
    <lineage>
        <taxon>Bacteria</taxon>
        <taxon>Pseudomonadati</taxon>
        <taxon>Aquificota</taxon>
        <taxon>Aquificia</taxon>
        <taxon>Desulfurobacteriales</taxon>
        <taxon>Desulfurobacteriaceae</taxon>
        <taxon>Desulfurobacterium</taxon>
    </lineage>
</organism>
<evidence type="ECO:0000256" key="1">
    <source>
        <dbReference type="PROSITE-ProRule" id="PRU00110"/>
    </source>
</evidence>
<feature type="domain" description="HPt" evidence="2">
    <location>
        <begin position="29"/>
        <end position="116"/>
    </location>
</feature>
<evidence type="ECO:0000259" key="2">
    <source>
        <dbReference type="PROSITE" id="PS50894"/>
    </source>
</evidence>
<evidence type="ECO:0000313" key="4">
    <source>
        <dbReference type="Proteomes" id="UP000198405"/>
    </source>
</evidence>
<dbReference type="PROSITE" id="PS50894">
    <property type="entry name" value="HPT"/>
    <property type="match status" value="1"/>
</dbReference>
<dbReference type="Pfam" id="PF01627">
    <property type="entry name" value="Hpt"/>
    <property type="match status" value="1"/>
</dbReference>
<dbReference type="RefSeq" id="WP_089322770.1">
    <property type="nucleotide sequence ID" value="NZ_FZOB01000004.1"/>
</dbReference>
<dbReference type="OrthoDB" id="15044at2"/>
<dbReference type="SUPFAM" id="SSF47226">
    <property type="entry name" value="Histidine-containing phosphotransfer domain, HPT domain"/>
    <property type="match status" value="1"/>
</dbReference>
<accession>A0A238YNK2</accession>
<sequence length="116" mass="12984">MEIEYDLSRIDEKRLKDATVSYLKGMDFDDETACMIANTGVDNLKENIEELIKLLNGGELQKAADAAHTVKGILWNMGLQEEGMLFKKLQLAILDGKPVEEVVQLLEDALDTISKE</sequence>
<gene>
    <name evidence="3" type="ORF">SAMN06265340_10415</name>
</gene>
<dbReference type="InterPro" id="IPR036641">
    <property type="entry name" value="HPT_dom_sf"/>
</dbReference>
<keyword evidence="4" id="KW-1185">Reference proteome</keyword>
<proteinExistence type="predicted"/>
<dbReference type="GO" id="GO:0000160">
    <property type="term" value="P:phosphorelay signal transduction system"/>
    <property type="evidence" value="ECO:0007669"/>
    <property type="project" value="InterPro"/>
</dbReference>
<keyword evidence="1" id="KW-0597">Phosphoprotein</keyword>
<dbReference type="EMBL" id="FZOB01000004">
    <property type="protein sequence ID" value="SNR72009.1"/>
    <property type="molecule type" value="Genomic_DNA"/>
</dbReference>
<evidence type="ECO:0000313" key="3">
    <source>
        <dbReference type="EMBL" id="SNR72009.1"/>
    </source>
</evidence>
<dbReference type="GO" id="GO:0004672">
    <property type="term" value="F:protein kinase activity"/>
    <property type="evidence" value="ECO:0007669"/>
    <property type="project" value="UniProtKB-ARBA"/>
</dbReference>
<reference evidence="4" key="1">
    <citation type="submission" date="2017-06" db="EMBL/GenBank/DDBJ databases">
        <authorList>
            <person name="Varghese N."/>
            <person name="Submissions S."/>
        </authorList>
    </citation>
    <scope>NUCLEOTIDE SEQUENCE [LARGE SCALE GENOMIC DNA]</scope>
    <source>
        <strain evidence="4">DSM 15668</strain>
    </source>
</reference>